<organism evidence="2 4">
    <name type="scientific">Kocuria flava</name>
    <dbReference type="NCBI Taxonomy" id="446860"/>
    <lineage>
        <taxon>Bacteria</taxon>
        <taxon>Bacillati</taxon>
        <taxon>Actinomycetota</taxon>
        <taxon>Actinomycetes</taxon>
        <taxon>Micrococcales</taxon>
        <taxon>Micrococcaceae</taxon>
        <taxon>Kocuria</taxon>
    </lineage>
</organism>
<keyword evidence="5" id="KW-1185">Reference proteome</keyword>
<dbReference type="KEGG" id="kfv:AS188_15380"/>
<gene>
    <name evidence="2" type="ORF">AS188_15380</name>
    <name evidence="3" type="ORF">KFL01_08800</name>
</gene>
<accession>A0A0U3HZL8</accession>
<feature type="region of interest" description="Disordered" evidence="1">
    <location>
        <begin position="1"/>
        <end position="23"/>
    </location>
</feature>
<dbReference type="STRING" id="446860.AS188_15380"/>
<dbReference type="Proteomes" id="UP000057181">
    <property type="component" value="Chromosome"/>
</dbReference>
<evidence type="ECO:0000313" key="4">
    <source>
        <dbReference type="Proteomes" id="UP000057181"/>
    </source>
</evidence>
<reference evidence="2 4" key="1">
    <citation type="submission" date="2015-11" db="EMBL/GenBank/DDBJ databases">
        <title>Complete Genome Sequence of Kocuria flava strain HO-9041.</title>
        <authorList>
            <person name="Zhou M."/>
            <person name="Dai J."/>
        </authorList>
    </citation>
    <scope>NUCLEOTIDE SEQUENCE [LARGE SCALE GENOMIC DNA]</scope>
    <source>
        <strain evidence="2 4">HO-9041</strain>
    </source>
</reference>
<evidence type="ECO:0000313" key="2">
    <source>
        <dbReference type="EMBL" id="ALU40896.1"/>
    </source>
</evidence>
<dbReference type="Proteomes" id="UP000321155">
    <property type="component" value="Unassembled WGS sequence"/>
</dbReference>
<evidence type="ECO:0000256" key="1">
    <source>
        <dbReference type="SAM" id="MobiDB-lite"/>
    </source>
</evidence>
<proteinExistence type="predicted"/>
<evidence type="ECO:0000313" key="3">
    <source>
        <dbReference type="EMBL" id="GEO91574.1"/>
    </source>
</evidence>
<dbReference type="AlphaFoldDB" id="A0A0U3HZL8"/>
<sequence>MVTFGIRRPRPLSSLRARTTGRVKRSIKRAVVPGYGRPGTGWVRDPRRAAHNAVHRRTTIGVGDLLRRLLK</sequence>
<name>A0A0U3HZL8_9MICC</name>
<evidence type="ECO:0008006" key="6">
    <source>
        <dbReference type="Google" id="ProtNLM"/>
    </source>
</evidence>
<protein>
    <recommendedName>
        <fullName evidence="6">Phage protein</fullName>
    </recommendedName>
</protein>
<reference evidence="3 5" key="2">
    <citation type="submission" date="2019-07" db="EMBL/GenBank/DDBJ databases">
        <title>Whole genome shotgun sequence of Kocuria flava NBRC 107626.</title>
        <authorList>
            <person name="Hosoyama A."/>
            <person name="Uohara A."/>
            <person name="Ohji S."/>
            <person name="Ichikawa N."/>
        </authorList>
    </citation>
    <scope>NUCLEOTIDE SEQUENCE [LARGE SCALE GENOMIC DNA]</scope>
    <source>
        <strain evidence="3 5">NBRC 107626</strain>
    </source>
</reference>
<dbReference type="EMBL" id="CP013254">
    <property type="protein sequence ID" value="ALU40896.1"/>
    <property type="molecule type" value="Genomic_DNA"/>
</dbReference>
<dbReference type="RefSeq" id="WP_058859571.1">
    <property type="nucleotide sequence ID" value="NZ_BJZR01000015.1"/>
</dbReference>
<evidence type="ECO:0000313" key="5">
    <source>
        <dbReference type="Proteomes" id="UP000321155"/>
    </source>
</evidence>
<dbReference type="EMBL" id="BJZR01000015">
    <property type="protein sequence ID" value="GEO91574.1"/>
    <property type="molecule type" value="Genomic_DNA"/>
</dbReference>